<keyword evidence="7" id="KW-1185">Reference proteome</keyword>
<dbReference type="InterPro" id="IPR027417">
    <property type="entry name" value="P-loop_NTPase"/>
</dbReference>
<keyword evidence="3" id="KW-0067">ATP-binding</keyword>
<evidence type="ECO:0000313" key="6">
    <source>
        <dbReference type="EMBL" id="KXN65951.1"/>
    </source>
</evidence>
<keyword evidence="6" id="KW-0378">Hydrolase</keyword>
<dbReference type="SUPFAM" id="SSF48334">
    <property type="entry name" value="DNA repair protein MutS, domain III"/>
    <property type="match status" value="1"/>
</dbReference>
<dbReference type="InterPro" id="IPR000432">
    <property type="entry name" value="DNA_mismatch_repair_MutS_C"/>
</dbReference>
<feature type="domain" description="DNA mismatch repair proteins mutS family" evidence="5">
    <location>
        <begin position="304"/>
        <end position="320"/>
    </location>
</feature>
<gene>
    <name evidence="6" type="ORF">CONCODRAFT_168894</name>
</gene>
<evidence type="ECO:0000313" key="7">
    <source>
        <dbReference type="Proteomes" id="UP000070444"/>
    </source>
</evidence>
<dbReference type="Proteomes" id="UP000070444">
    <property type="component" value="Unassembled WGS sequence"/>
</dbReference>
<dbReference type="GO" id="GO:0016787">
    <property type="term" value="F:hydrolase activity"/>
    <property type="evidence" value="ECO:0007669"/>
    <property type="project" value="UniProtKB-KW"/>
</dbReference>
<organism evidence="6 7">
    <name type="scientific">Conidiobolus coronatus (strain ATCC 28846 / CBS 209.66 / NRRL 28638)</name>
    <name type="common">Delacroixia coronata</name>
    <dbReference type="NCBI Taxonomy" id="796925"/>
    <lineage>
        <taxon>Eukaryota</taxon>
        <taxon>Fungi</taxon>
        <taxon>Fungi incertae sedis</taxon>
        <taxon>Zoopagomycota</taxon>
        <taxon>Entomophthoromycotina</taxon>
        <taxon>Entomophthoromycetes</taxon>
        <taxon>Entomophthorales</taxon>
        <taxon>Ancylistaceae</taxon>
        <taxon>Conidiobolus</taxon>
    </lineage>
</organism>
<dbReference type="AlphaFoldDB" id="A0A137NTB3"/>
<evidence type="ECO:0000256" key="4">
    <source>
        <dbReference type="ARBA" id="ARBA00023125"/>
    </source>
</evidence>
<evidence type="ECO:0000256" key="2">
    <source>
        <dbReference type="ARBA" id="ARBA00022741"/>
    </source>
</evidence>
<dbReference type="Gene3D" id="3.40.50.300">
    <property type="entry name" value="P-loop containing nucleotide triphosphate hydrolases"/>
    <property type="match status" value="1"/>
</dbReference>
<reference evidence="6 7" key="1">
    <citation type="journal article" date="2015" name="Genome Biol. Evol.">
        <title>Phylogenomic analyses indicate that early fungi evolved digesting cell walls of algal ancestors of land plants.</title>
        <authorList>
            <person name="Chang Y."/>
            <person name="Wang S."/>
            <person name="Sekimoto S."/>
            <person name="Aerts A.L."/>
            <person name="Choi C."/>
            <person name="Clum A."/>
            <person name="LaButti K.M."/>
            <person name="Lindquist E.A."/>
            <person name="Yee Ngan C."/>
            <person name="Ohm R.A."/>
            <person name="Salamov A.A."/>
            <person name="Grigoriev I.V."/>
            <person name="Spatafora J.W."/>
            <person name="Berbee M.L."/>
        </authorList>
    </citation>
    <scope>NUCLEOTIDE SEQUENCE [LARGE SCALE GENOMIC DNA]</scope>
    <source>
        <strain evidence="6 7">NRRL 28638</strain>
    </source>
</reference>
<dbReference type="InterPro" id="IPR036187">
    <property type="entry name" value="DNA_mismatch_repair_MutS_sf"/>
</dbReference>
<dbReference type="Gene3D" id="1.10.1420.10">
    <property type="match status" value="2"/>
</dbReference>
<evidence type="ECO:0000256" key="3">
    <source>
        <dbReference type="ARBA" id="ARBA00022840"/>
    </source>
</evidence>
<dbReference type="GO" id="GO:0006298">
    <property type="term" value="P:mismatch repair"/>
    <property type="evidence" value="ECO:0007669"/>
    <property type="project" value="InterPro"/>
</dbReference>
<comment type="similarity">
    <text evidence="1">Belongs to the DNA mismatch repair MutS family.</text>
</comment>
<dbReference type="OMA" id="YYRTATT"/>
<dbReference type="SUPFAM" id="SSF52540">
    <property type="entry name" value="P-loop containing nucleoside triphosphate hydrolases"/>
    <property type="match status" value="1"/>
</dbReference>
<dbReference type="PANTHER" id="PTHR11361">
    <property type="entry name" value="DNA MISMATCH REPAIR PROTEIN MUTS FAMILY MEMBER"/>
    <property type="match status" value="1"/>
</dbReference>
<dbReference type="GO" id="GO:0030983">
    <property type="term" value="F:mismatched DNA binding"/>
    <property type="evidence" value="ECO:0007669"/>
    <property type="project" value="InterPro"/>
</dbReference>
<proteinExistence type="inferred from homology"/>
<dbReference type="PANTHER" id="PTHR11361:SF20">
    <property type="entry name" value="MUTS PROTEIN HOMOLOG 5"/>
    <property type="match status" value="1"/>
</dbReference>
<protein>
    <submittedName>
        <fullName evidence="6">p-loop containing nucleoside triphosphate hydrolase protein</fullName>
    </submittedName>
</protein>
<name>A0A137NTB3_CONC2</name>
<keyword evidence="4" id="KW-0238">DNA-binding</keyword>
<dbReference type="GO" id="GO:0140664">
    <property type="term" value="F:ATP-dependent DNA damage sensor activity"/>
    <property type="evidence" value="ECO:0007669"/>
    <property type="project" value="InterPro"/>
</dbReference>
<keyword evidence="2" id="KW-0547">Nucleotide-binding</keyword>
<dbReference type="GO" id="GO:0005634">
    <property type="term" value="C:nucleus"/>
    <property type="evidence" value="ECO:0007669"/>
    <property type="project" value="TreeGrafter"/>
</dbReference>
<dbReference type="PROSITE" id="PS00486">
    <property type="entry name" value="DNA_MISMATCH_REPAIR_2"/>
    <property type="match status" value="1"/>
</dbReference>
<evidence type="ECO:0000259" key="5">
    <source>
        <dbReference type="PROSITE" id="PS00486"/>
    </source>
</evidence>
<dbReference type="InterPro" id="IPR045076">
    <property type="entry name" value="MutS"/>
</dbReference>
<dbReference type="SMART" id="SM00534">
    <property type="entry name" value="MUTSac"/>
    <property type="match status" value="1"/>
</dbReference>
<evidence type="ECO:0000256" key="1">
    <source>
        <dbReference type="ARBA" id="ARBA00006271"/>
    </source>
</evidence>
<dbReference type="EMBL" id="KQ964791">
    <property type="protein sequence ID" value="KXN65951.1"/>
    <property type="molecule type" value="Genomic_DNA"/>
</dbReference>
<dbReference type="STRING" id="796925.A0A137NTB3"/>
<sequence>MNIFEILKNSLVQIEKMIDFDSSIENGKIIIKEGIDEVLDQLKSIYNQLDQILNEEAINFKNTSGFKLQKINIVYYPQLGHLICTPISEELLQNGYQIPELEFIFCSSEVCYYKNSRMRLLDEEYGDVYNLISDREIELYEAFKTEFKSVHSDIKKAIDIVVELDCILSFAKAAKKYNLTRPNLINRRCIVIKNGRNLLVESFKKCIENDCIWDYTNNRGQVYILKGPNASGKSVYLQLIVTIVYLCQIGSFVPAQAAQLPVIDQLFTIFTTDESMAQVTDELSTFYQDLSRGFNILEKSTQNSLVVIDEFGKGTNLSDGIGLLCALIIELLNKEENCPFTILTTHFQEIKKYFNEEQLQGIHWLRTEADICQKNMKYYFKIAEGSESQSWGIRFAEEYGLDKSIIARAKYFQNKVQNMELPVPEISQELNKRLGLNRQTVDIFLNTEFNEDNFDLFRDYINKFYG</sequence>
<dbReference type="GO" id="GO:0005524">
    <property type="term" value="F:ATP binding"/>
    <property type="evidence" value="ECO:0007669"/>
    <property type="project" value="UniProtKB-KW"/>
</dbReference>
<accession>A0A137NTB3</accession>
<dbReference type="Pfam" id="PF00488">
    <property type="entry name" value="MutS_V"/>
    <property type="match status" value="1"/>
</dbReference>
<dbReference type="GO" id="GO:0051026">
    <property type="term" value="P:chiasma assembly"/>
    <property type="evidence" value="ECO:0007669"/>
    <property type="project" value="TreeGrafter"/>
</dbReference>
<dbReference type="OrthoDB" id="29596at2759"/>